<keyword evidence="1" id="KW-0812">Transmembrane</keyword>
<dbReference type="KEGG" id="luo:HHL09_23700"/>
<reference evidence="2 3" key="1">
    <citation type="submission" date="2020-04" db="EMBL/GenBank/DDBJ databases">
        <title>Luteolibacter sp. G-1-1-1 isolated from soil.</title>
        <authorList>
            <person name="Dahal R.H."/>
        </authorList>
    </citation>
    <scope>NUCLEOTIDE SEQUENCE [LARGE SCALE GENOMIC DNA]</scope>
    <source>
        <strain evidence="2 3">G-1-1-1</strain>
    </source>
</reference>
<protein>
    <submittedName>
        <fullName evidence="2">CvpA family protein</fullName>
    </submittedName>
</protein>
<proteinExistence type="predicted"/>
<feature type="transmembrane region" description="Helical" evidence="1">
    <location>
        <begin position="71"/>
        <end position="94"/>
    </location>
</feature>
<keyword evidence="1" id="KW-1133">Transmembrane helix</keyword>
<sequence length="264" mass="28715">MKDLLAALDLNALPELSLGTAALLILGVCAVLVIVRGVFRILFGSLVLCASGFAAYLTWKNTPLMTQDGSLHWVSFVPAAIVGIVVLLLLRWIMRFLSKPFSRSEGGETAQRSPLRWVVTLLFSLVPTSVLWVGGATFLRSIGSVAEIQHFADGDSATDRSTFFAALKSSIDKAIPEDWFKKIDPLSDDARVTLAKLIALGDSAPPPKAIAVMEEPQIRALIEHDPQLRTLAKEKRYADILRDPRLDNVVADPDLSAMLAGLKL</sequence>
<organism evidence="2 3">
    <name type="scientific">Luteolibacter luteus</name>
    <dbReference type="NCBI Taxonomy" id="2728835"/>
    <lineage>
        <taxon>Bacteria</taxon>
        <taxon>Pseudomonadati</taxon>
        <taxon>Verrucomicrobiota</taxon>
        <taxon>Verrucomicrobiia</taxon>
        <taxon>Verrucomicrobiales</taxon>
        <taxon>Verrucomicrobiaceae</taxon>
        <taxon>Luteolibacter</taxon>
    </lineage>
</organism>
<dbReference type="AlphaFoldDB" id="A0A858RRA4"/>
<feature type="transmembrane region" description="Helical" evidence="1">
    <location>
        <begin position="115"/>
        <end position="139"/>
    </location>
</feature>
<feature type="transmembrane region" description="Helical" evidence="1">
    <location>
        <begin position="41"/>
        <end position="59"/>
    </location>
</feature>
<evidence type="ECO:0000313" key="3">
    <source>
        <dbReference type="Proteomes" id="UP000501812"/>
    </source>
</evidence>
<keyword evidence="1" id="KW-0472">Membrane</keyword>
<keyword evidence="3" id="KW-1185">Reference proteome</keyword>
<dbReference type="Proteomes" id="UP000501812">
    <property type="component" value="Chromosome"/>
</dbReference>
<feature type="transmembrane region" description="Helical" evidence="1">
    <location>
        <begin position="12"/>
        <end position="34"/>
    </location>
</feature>
<evidence type="ECO:0000256" key="1">
    <source>
        <dbReference type="SAM" id="Phobius"/>
    </source>
</evidence>
<dbReference type="EMBL" id="CP051774">
    <property type="protein sequence ID" value="QJE98660.1"/>
    <property type="molecule type" value="Genomic_DNA"/>
</dbReference>
<gene>
    <name evidence="2" type="ORF">HHL09_23700</name>
</gene>
<name>A0A858RRA4_9BACT</name>
<accession>A0A858RRA4</accession>
<evidence type="ECO:0000313" key="2">
    <source>
        <dbReference type="EMBL" id="QJE98660.1"/>
    </source>
</evidence>
<dbReference type="RefSeq" id="WP_169457147.1">
    <property type="nucleotide sequence ID" value="NZ_CP051774.1"/>
</dbReference>